<dbReference type="AlphaFoldDB" id="A0AAV4LGP0"/>
<gene>
    <name evidence="5" type="primary">yunD</name>
    <name evidence="5" type="ORF">DNHGIG_24770</name>
</gene>
<keyword evidence="1" id="KW-0732">Signal</keyword>
<dbReference type="InterPro" id="IPR004843">
    <property type="entry name" value="Calcineurin-like_PHP"/>
</dbReference>
<evidence type="ECO:0000259" key="4">
    <source>
        <dbReference type="Pfam" id="PF02872"/>
    </source>
</evidence>
<evidence type="ECO:0000313" key="6">
    <source>
        <dbReference type="Proteomes" id="UP001057291"/>
    </source>
</evidence>
<accession>A0AAV4LGP0</accession>
<dbReference type="SUPFAM" id="SSF56300">
    <property type="entry name" value="Metallo-dependent phosphatases"/>
    <property type="match status" value="1"/>
</dbReference>
<evidence type="ECO:0000256" key="1">
    <source>
        <dbReference type="ARBA" id="ARBA00022729"/>
    </source>
</evidence>
<evidence type="ECO:0000256" key="2">
    <source>
        <dbReference type="RuleBase" id="RU362119"/>
    </source>
</evidence>
<dbReference type="PANTHER" id="PTHR11575:SF23">
    <property type="entry name" value="5-NUCLEOTIDASE FAMILY PROTEIN"/>
    <property type="match status" value="1"/>
</dbReference>
<dbReference type="EMBL" id="BOQE01000001">
    <property type="protein sequence ID" value="GIM46928.1"/>
    <property type="molecule type" value="Genomic_DNA"/>
</dbReference>
<name>A0AAV4LGP0_9BACL</name>
<dbReference type="SUPFAM" id="SSF55816">
    <property type="entry name" value="5'-nucleotidase (syn. UDP-sugar hydrolase), C-terminal domain"/>
    <property type="match status" value="1"/>
</dbReference>
<dbReference type="GO" id="GO:0008253">
    <property type="term" value="F:5'-nucleotidase activity"/>
    <property type="evidence" value="ECO:0007669"/>
    <property type="project" value="TreeGrafter"/>
</dbReference>
<dbReference type="InterPro" id="IPR029052">
    <property type="entry name" value="Metallo-depent_PP-like"/>
</dbReference>
<protein>
    <submittedName>
        <fullName evidence="5">Metallophosphoesterase YunD</fullName>
    </submittedName>
</protein>
<reference evidence="5" key="1">
    <citation type="journal article" date="2023" name="Int. J. Syst. Evol. Microbiol.">
        <title>Collibacillus ludicampi gen. nov., sp. nov., a new soil bacterium of the family Alicyclobacillaceae.</title>
        <authorList>
            <person name="Jojima T."/>
            <person name="Ioku Y."/>
            <person name="Fukuta Y."/>
            <person name="Shirasaka N."/>
            <person name="Matsumura Y."/>
            <person name="Mori M."/>
        </authorList>
    </citation>
    <scope>NUCLEOTIDE SEQUENCE</scope>
    <source>
        <strain evidence="5">TP075</strain>
    </source>
</reference>
<dbReference type="InterPro" id="IPR036907">
    <property type="entry name" value="5'-Nucleotdase_C_sf"/>
</dbReference>
<dbReference type="InterPro" id="IPR006179">
    <property type="entry name" value="5_nucleotidase/apyrase"/>
</dbReference>
<dbReference type="InterPro" id="IPR008334">
    <property type="entry name" value="5'-Nucleotdase_C"/>
</dbReference>
<evidence type="ECO:0000259" key="3">
    <source>
        <dbReference type="Pfam" id="PF00149"/>
    </source>
</evidence>
<keyword evidence="2" id="KW-0378">Hydrolase</keyword>
<dbReference type="Proteomes" id="UP001057291">
    <property type="component" value="Unassembled WGS sequence"/>
</dbReference>
<dbReference type="GO" id="GO:0000166">
    <property type="term" value="F:nucleotide binding"/>
    <property type="evidence" value="ECO:0007669"/>
    <property type="project" value="UniProtKB-KW"/>
</dbReference>
<dbReference type="Gene3D" id="3.90.780.10">
    <property type="entry name" value="5'-Nucleotidase, C-terminal domain"/>
    <property type="match status" value="1"/>
</dbReference>
<sequence>MVKETDRALRGFCYNKGMNIHLIHTNDVHSHYEEFLKLASSIRDLRDELQARGEIVFLFDIGDHADRSRAETDGTFGLTNAALLRELGYDGFVFGNNEGLTLPQQSWEAFCQEASIPVLVSNLFKLEDGRRYPFFREHSLIYREGVTLGVFGLTAPFATYYERGGVQVVNPEECAVEQVRILREKGADIIVLLSHLGLKADRRIAANVPGIDVILGGHTHHVLERPERVGDTWIGQAGKYAAYYGHMVLDYDHISRKVRDVSGIVIPNEEENEVDGELARVFSEWREVAQRTLSTVVADLPCTLYNRIDGESPLANLLADELRLLTGTEIAFFNTGTLLSSLGPGAVTKMMLLNCCPSPIMPVTGKYTGAELKRIFAKSLLPAYFEKIGFGFGFRGREIGTMAVSGVTWEVGHDGALLSVRVGDQPLLDDHLYSCATIDYLTFSGVYEEVKLGRHLRHEPIFLRELLERALKDPGALERAYVPRRIRKE</sequence>
<dbReference type="PANTHER" id="PTHR11575">
    <property type="entry name" value="5'-NUCLEOTIDASE-RELATED"/>
    <property type="match status" value="1"/>
</dbReference>
<evidence type="ECO:0000313" key="5">
    <source>
        <dbReference type="EMBL" id="GIM46928.1"/>
    </source>
</evidence>
<dbReference type="Pfam" id="PF02872">
    <property type="entry name" value="5_nucleotid_C"/>
    <property type="match status" value="1"/>
</dbReference>
<comment type="similarity">
    <text evidence="2">Belongs to the 5'-nucleotidase family.</text>
</comment>
<dbReference type="GO" id="GO:0008768">
    <property type="term" value="F:UDP-sugar diphosphatase activity"/>
    <property type="evidence" value="ECO:0007669"/>
    <property type="project" value="TreeGrafter"/>
</dbReference>
<feature type="domain" description="5'-Nucleotidase C-terminal" evidence="4">
    <location>
        <begin position="306"/>
        <end position="442"/>
    </location>
</feature>
<feature type="domain" description="Calcineurin-like phosphoesterase" evidence="3">
    <location>
        <begin position="21"/>
        <end position="221"/>
    </location>
</feature>
<proteinExistence type="inferred from homology"/>
<dbReference type="GO" id="GO:0009166">
    <property type="term" value="P:nucleotide catabolic process"/>
    <property type="evidence" value="ECO:0007669"/>
    <property type="project" value="InterPro"/>
</dbReference>
<dbReference type="CDD" id="cd00845">
    <property type="entry name" value="MPP_UshA_N_like"/>
    <property type="match status" value="1"/>
</dbReference>
<keyword evidence="2" id="KW-0547">Nucleotide-binding</keyword>
<keyword evidence="6" id="KW-1185">Reference proteome</keyword>
<dbReference type="GO" id="GO:0030288">
    <property type="term" value="C:outer membrane-bounded periplasmic space"/>
    <property type="evidence" value="ECO:0007669"/>
    <property type="project" value="TreeGrafter"/>
</dbReference>
<dbReference type="Pfam" id="PF00149">
    <property type="entry name" value="Metallophos"/>
    <property type="match status" value="1"/>
</dbReference>
<organism evidence="5 6">
    <name type="scientific">Collibacillus ludicampi</name>
    <dbReference type="NCBI Taxonomy" id="2771369"/>
    <lineage>
        <taxon>Bacteria</taxon>
        <taxon>Bacillati</taxon>
        <taxon>Bacillota</taxon>
        <taxon>Bacilli</taxon>
        <taxon>Bacillales</taxon>
        <taxon>Alicyclobacillaceae</taxon>
        <taxon>Collibacillus</taxon>
    </lineage>
</organism>
<dbReference type="Gene3D" id="3.60.21.10">
    <property type="match status" value="1"/>
</dbReference>
<dbReference type="PRINTS" id="PR01607">
    <property type="entry name" value="APYRASEFAMLY"/>
</dbReference>
<comment type="caution">
    <text evidence="5">The sequence shown here is derived from an EMBL/GenBank/DDBJ whole genome shotgun (WGS) entry which is preliminary data.</text>
</comment>